<evidence type="ECO:0000313" key="2">
    <source>
        <dbReference type="Proteomes" id="UP001143910"/>
    </source>
</evidence>
<gene>
    <name evidence="1" type="ORF">NQ176_g6102</name>
</gene>
<organism evidence="1 2">
    <name type="scientific">Zarea fungicola</name>
    <dbReference type="NCBI Taxonomy" id="93591"/>
    <lineage>
        <taxon>Eukaryota</taxon>
        <taxon>Fungi</taxon>
        <taxon>Dikarya</taxon>
        <taxon>Ascomycota</taxon>
        <taxon>Pezizomycotina</taxon>
        <taxon>Sordariomycetes</taxon>
        <taxon>Hypocreomycetidae</taxon>
        <taxon>Hypocreales</taxon>
        <taxon>Cordycipitaceae</taxon>
        <taxon>Zarea</taxon>
    </lineage>
</organism>
<accession>A0ACC1N4Z4</accession>
<sequence>MKFLTLLMAATIYARPDAAKPERPERNIEDYVPECAIHCINNFVVNHTKCKLDDYKCICKHKDLENKDAISCVVDQCGFARAKNQVLPSIHDFCRIAGKRSN</sequence>
<keyword evidence="2" id="KW-1185">Reference proteome</keyword>
<comment type="caution">
    <text evidence="1">The sequence shown here is derived from an EMBL/GenBank/DDBJ whole genome shotgun (WGS) entry which is preliminary data.</text>
</comment>
<protein>
    <submittedName>
        <fullName evidence="1">Uncharacterized protein</fullName>
    </submittedName>
</protein>
<reference evidence="1" key="1">
    <citation type="submission" date="2022-08" db="EMBL/GenBank/DDBJ databases">
        <title>Genome Sequence of Lecanicillium fungicola.</title>
        <authorList>
            <person name="Buettner E."/>
        </authorList>
    </citation>
    <scope>NUCLEOTIDE SEQUENCE</scope>
    <source>
        <strain evidence="1">Babe33</strain>
    </source>
</reference>
<evidence type="ECO:0000313" key="1">
    <source>
        <dbReference type="EMBL" id="KAJ2974355.1"/>
    </source>
</evidence>
<dbReference type="EMBL" id="JANJQO010000840">
    <property type="protein sequence ID" value="KAJ2974355.1"/>
    <property type="molecule type" value="Genomic_DNA"/>
</dbReference>
<name>A0ACC1N4Z4_9HYPO</name>
<proteinExistence type="predicted"/>
<dbReference type="Proteomes" id="UP001143910">
    <property type="component" value="Unassembled WGS sequence"/>
</dbReference>